<feature type="domain" description="Glucose-methanol-choline oxidoreductase N-terminal" evidence="6">
    <location>
        <begin position="264"/>
        <end position="278"/>
    </location>
</feature>
<evidence type="ECO:0000259" key="6">
    <source>
        <dbReference type="PROSITE" id="PS00624"/>
    </source>
</evidence>
<dbReference type="InterPro" id="IPR036188">
    <property type="entry name" value="FAD/NAD-bd_sf"/>
</dbReference>
<comment type="cofactor">
    <cofactor evidence="1 5">
        <name>FAD</name>
        <dbReference type="ChEBI" id="CHEBI:57692"/>
    </cofactor>
</comment>
<dbReference type="RefSeq" id="WP_070077204.1">
    <property type="nucleotide sequence ID" value="NZ_CP017415.1"/>
</dbReference>
<dbReference type="PIRSF" id="PIRSF000137">
    <property type="entry name" value="Alcohol_oxidase"/>
    <property type="match status" value="1"/>
</dbReference>
<dbReference type="GO" id="GO:0050660">
    <property type="term" value="F:flavin adenine dinucleotide binding"/>
    <property type="evidence" value="ECO:0007669"/>
    <property type="project" value="InterPro"/>
</dbReference>
<proteinExistence type="inferred from homology"/>
<dbReference type="GO" id="GO:0016614">
    <property type="term" value="F:oxidoreductase activity, acting on CH-OH group of donors"/>
    <property type="evidence" value="ECO:0007669"/>
    <property type="project" value="InterPro"/>
</dbReference>
<dbReference type="Pfam" id="PF00732">
    <property type="entry name" value="GMC_oxred_N"/>
    <property type="match status" value="1"/>
</dbReference>
<dbReference type="Gene3D" id="3.30.560.10">
    <property type="entry name" value="Glucose Oxidase, domain 3"/>
    <property type="match status" value="1"/>
</dbReference>
<dbReference type="KEGG" id="aprs:BI364_01245"/>
<dbReference type="PROSITE" id="PS00624">
    <property type="entry name" value="GMC_OXRED_2"/>
    <property type="match status" value="1"/>
</dbReference>
<dbReference type="AlphaFoldDB" id="A0A1D8IK92"/>
<dbReference type="Gene3D" id="3.50.50.60">
    <property type="entry name" value="FAD/NAD(P)-binding domain"/>
    <property type="match status" value="1"/>
</dbReference>
<comment type="similarity">
    <text evidence="2">Belongs to the GMC oxidoreductase family.</text>
</comment>
<evidence type="ECO:0000256" key="5">
    <source>
        <dbReference type="PIRSR" id="PIRSR000137-2"/>
    </source>
</evidence>
<evidence type="ECO:0000256" key="2">
    <source>
        <dbReference type="ARBA" id="ARBA00010790"/>
    </source>
</evidence>
<evidence type="ECO:0000313" key="7">
    <source>
        <dbReference type="EMBL" id="AOU96811.1"/>
    </source>
</evidence>
<dbReference type="PANTHER" id="PTHR11552">
    <property type="entry name" value="GLUCOSE-METHANOL-CHOLINE GMC OXIDOREDUCTASE"/>
    <property type="match status" value="1"/>
</dbReference>
<evidence type="ECO:0000256" key="4">
    <source>
        <dbReference type="ARBA" id="ARBA00022827"/>
    </source>
</evidence>
<organism evidence="7 8">
    <name type="scientific">Acidihalobacter yilgarnensis</name>
    <dbReference type="NCBI Taxonomy" id="2819280"/>
    <lineage>
        <taxon>Bacteria</taxon>
        <taxon>Pseudomonadati</taxon>
        <taxon>Pseudomonadota</taxon>
        <taxon>Gammaproteobacteria</taxon>
        <taxon>Chromatiales</taxon>
        <taxon>Ectothiorhodospiraceae</taxon>
        <taxon>Acidihalobacter</taxon>
    </lineage>
</organism>
<dbReference type="PANTHER" id="PTHR11552:SF147">
    <property type="entry name" value="CHOLINE DEHYDROGENASE, MITOCHONDRIAL"/>
    <property type="match status" value="1"/>
</dbReference>
<gene>
    <name evidence="7" type="ORF">BI364_01245</name>
</gene>
<dbReference type="Proteomes" id="UP000095401">
    <property type="component" value="Chromosome"/>
</dbReference>
<dbReference type="InterPro" id="IPR012132">
    <property type="entry name" value="GMC_OxRdtase"/>
</dbReference>
<dbReference type="InterPro" id="IPR007867">
    <property type="entry name" value="GMC_OxRtase_C"/>
</dbReference>
<feature type="binding site" evidence="5">
    <location>
        <position position="223"/>
    </location>
    <ligand>
        <name>FAD</name>
        <dbReference type="ChEBI" id="CHEBI:57692"/>
    </ligand>
</feature>
<keyword evidence="4 5" id="KW-0274">FAD</keyword>
<feature type="binding site" evidence="5">
    <location>
        <position position="88"/>
    </location>
    <ligand>
        <name>FAD</name>
        <dbReference type="ChEBI" id="CHEBI:57692"/>
    </ligand>
</feature>
<protein>
    <submittedName>
        <fullName evidence="7">Choline dehydrogenase</fullName>
    </submittedName>
</protein>
<dbReference type="Pfam" id="PF05199">
    <property type="entry name" value="GMC_oxred_C"/>
    <property type="match status" value="1"/>
</dbReference>
<dbReference type="SUPFAM" id="SSF51905">
    <property type="entry name" value="FAD/NAD(P)-binding domain"/>
    <property type="match status" value="1"/>
</dbReference>
<evidence type="ECO:0000313" key="8">
    <source>
        <dbReference type="Proteomes" id="UP000095401"/>
    </source>
</evidence>
<accession>A0A1D8IK92</accession>
<keyword evidence="3" id="KW-0285">Flavoprotein</keyword>
<name>A0A1D8IK92_9GAMM</name>
<sequence>MVTDEARTYDYIIVGAGSAGCVLANRLSADPAVRVLLLEAGGRDDYFWIHIPVGYLYTINNPRTDWCYKTTSEAGLNGRALNYARGRVLGGCSSINAMIYMRGQREDYDGWAAAGNTGWNWESVLPYFKRMEDSAGGADAFHGTGGELRVEPPRVHWDILDAWRAAAAEVGLPPMEDFNRGETLGCGYFRMTQRRGVRWSASTAFLKPVRARPNLRVLTGAQVSRLLFEAQADGLPRAVGVEAHIQGEGMQHLAVRREVLLATGSIGSPQILQLSGIGPEALLREHEIAPCTVLPGVGGNLQDHLQIRSVYRVHGARTLNQLANSVWGRIGMGLQYAFTRRGPLTMPPSQLGAFARSDPDQATPNLEWHVQPLSLDKFGDPLHDFPAITPSVANLRPTSRGHVRICSADYGIHPEIRLNYLSTEADRRVAVAGLRFTRRIMAAQALARYAPVEWKPGSDISSDEDLIQAAGDLGTTIFHPVGTCRMGDDADAVVDARLRVHGVAGLRVIDASIMPTITSGNTHAPSMMIAEKGAAMAIEDWR</sequence>
<dbReference type="PROSITE" id="PS51257">
    <property type="entry name" value="PROKAR_LIPOPROTEIN"/>
    <property type="match status" value="1"/>
</dbReference>
<evidence type="ECO:0000256" key="3">
    <source>
        <dbReference type="ARBA" id="ARBA00022630"/>
    </source>
</evidence>
<dbReference type="EMBL" id="CP017415">
    <property type="protein sequence ID" value="AOU96811.1"/>
    <property type="molecule type" value="Genomic_DNA"/>
</dbReference>
<keyword evidence="8" id="KW-1185">Reference proteome</keyword>
<evidence type="ECO:0000256" key="1">
    <source>
        <dbReference type="ARBA" id="ARBA00001974"/>
    </source>
</evidence>
<dbReference type="SUPFAM" id="SSF54373">
    <property type="entry name" value="FAD-linked reductases, C-terminal domain"/>
    <property type="match status" value="1"/>
</dbReference>
<dbReference type="InterPro" id="IPR000172">
    <property type="entry name" value="GMC_OxRdtase_N"/>
</dbReference>
<reference evidence="8" key="1">
    <citation type="submission" date="2016-09" db="EMBL/GenBank/DDBJ databases">
        <title>Acidihalobacter prosperus F5.</title>
        <authorList>
            <person name="Khaleque H.N."/>
            <person name="Ramsay J.P."/>
            <person name="Kaksonen A.H."/>
            <person name="Boxall N.J."/>
            <person name="Watkin E.L.J."/>
        </authorList>
    </citation>
    <scope>NUCLEOTIDE SEQUENCE [LARGE SCALE GENOMIC DNA]</scope>
    <source>
        <strain evidence="8">F5</strain>
    </source>
</reference>